<gene>
    <name evidence="1" type="ORF">TSPGSL018_3031</name>
</gene>
<name>A0A061RDA6_9CHLO</name>
<evidence type="ECO:0000313" key="1">
    <source>
        <dbReference type="EMBL" id="JAC70947.1"/>
    </source>
</evidence>
<dbReference type="AlphaFoldDB" id="A0A061RDA6"/>
<proteinExistence type="predicted"/>
<reference evidence="1" key="1">
    <citation type="submission" date="2014-05" db="EMBL/GenBank/DDBJ databases">
        <title>The transcriptome of the halophilic microalga Tetraselmis sp. GSL018 isolated from the Great Salt Lake, Utah.</title>
        <authorList>
            <person name="Jinkerson R.E."/>
            <person name="D'Adamo S."/>
            <person name="Posewitz M.C."/>
        </authorList>
    </citation>
    <scope>NUCLEOTIDE SEQUENCE</scope>
    <source>
        <strain evidence="1">GSL018</strain>
    </source>
</reference>
<dbReference type="EMBL" id="GBEZ01015196">
    <property type="protein sequence ID" value="JAC70947.1"/>
    <property type="molecule type" value="Transcribed_RNA"/>
</dbReference>
<organism evidence="1">
    <name type="scientific">Tetraselmis sp. GSL018</name>
    <dbReference type="NCBI Taxonomy" id="582737"/>
    <lineage>
        <taxon>Eukaryota</taxon>
        <taxon>Viridiplantae</taxon>
        <taxon>Chlorophyta</taxon>
        <taxon>core chlorophytes</taxon>
        <taxon>Chlorodendrophyceae</taxon>
        <taxon>Chlorodendrales</taxon>
        <taxon>Chlorodendraceae</taxon>
        <taxon>Tetraselmis</taxon>
    </lineage>
</organism>
<accession>A0A061RDA6</accession>
<protein>
    <submittedName>
        <fullName evidence="1">Uncharacterized protein</fullName>
    </submittedName>
</protein>
<sequence length="58" mass="6664">RSVEDARVVPVCEYQETMPLKTTFNSLRLFSDTTIECETKKAQKRRRGKLVFAVTVDA</sequence>
<feature type="non-terminal residue" evidence="1">
    <location>
        <position position="1"/>
    </location>
</feature>